<reference evidence="1" key="1">
    <citation type="journal article" date="2021" name="Proc. Natl. Acad. Sci. U.S.A.">
        <title>A Catalog of Tens of Thousands of Viruses from Human Metagenomes Reveals Hidden Associations with Chronic Diseases.</title>
        <authorList>
            <person name="Tisza M.J."/>
            <person name="Buck C.B."/>
        </authorList>
    </citation>
    <scope>NUCLEOTIDE SEQUENCE</scope>
    <source>
        <strain evidence="1">CtGpg14</strain>
    </source>
</reference>
<evidence type="ECO:0000313" key="1">
    <source>
        <dbReference type="EMBL" id="DAF58562.1"/>
    </source>
</evidence>
<proteinExistence type="predicted"/>
<dbReference type="EMBL" id="BK032756">
    <property type="protein sequence ID" value="DAF58562.1"/>
    <property type="molecule type" value="Genomic_DNA"/>
</dbReference>
<organism evidence="1">
    <name type="scientific">Siphoviridae sp. ctGpg14</name>
    <dbReference type="NCBI Taxonomy" id="2827824"/>
    <lineage>
        <taxon>Viruses</taxon>
        <taxon>Duplodnaviria</taxon>
        <taxon>Heunggongvirae</taxon>
        <taxon>Uroviricota</taxon>
        <taxon>Caudoviricetes</taxon>
    </lineage>
</organism>
<sequence length="126" mass="14209">MKYSMSSDSKFQNLFDDFKKETAMDKIYRVVDTETKKAYDGIVESTPARSGLTKSSWNRRITMSKDQIDVIFENSHKAKNGKPIVVYVVNGHYTRTHGYVRPNDFVSPRTDSITSDITKGLSGGSS</sequence>
<accession>A0A8S5T721</accession>
<name>A0A8S5T721_9CAUD</name>
<protein>
    <submittedName>
        <fullName evidence="1">Type I neck protein</fullName>
    </submittedName>
</protein>